<comment type="caution">
    <text evidence="6">The sequence shown here is derived from an EMBL/GenBank/DDBJ whole genome shotgun (WGS) entry which is preliminary data.</text>
</comment>
<dbReference type="Proteomes" id="UP000722165">
    <property type="component" value="Unassembled WGS sequence"/>
</dbReference>
<proteinExistence type="inferred from homology"/>
<protein>
    <submittedName>
        <fullName evidence="6">LysR family transcriptional regulator</fullName>
    </submittedName>
</protein>
<feature type="domain" description="HTH lysR-type" evidence="5">
    <location>
        <begin position="7"/>
        <end position="64"/>
    </location>
</feature>
<dbReference type="Pfam" id="PF00126">
    <property type="entry name" value="HTH_1"/>
    <property type="match status" value="1"/>
</dbReference>
<comment type="similarity">
    <text evidence="1">Belongs to the LysR transcriptional regulatory family.</text>
</comment>
<dbReference type="Pfam" id="PF03466">
    <property type="entry name" value="LysR_substrate"/>
    <property type="match status" value="1"/>
</dbReference>
<organism evidence="6 7">
    <name type="scientific">Advenella alkanexedens</name>
    <dbReference type="NCBI Taxonomy" id="1481665"/>
    <lineage>
        <taxon>Bacteria</taxon>
        <taxon>Pseudomonadati</taxon>
        <taxon>Pseudomonadota</taxon>
        <taxon>Betaproteobacteria</taxon>
        <taxon>Burkholderiales</taxon>
        <taxon>Alcaligenaceae</taxon>
    </lineage>
</organism>
<dbReference type="PANTHER" id="PTHR30419">
    <property type="entry name" value="HTH-TYPE TRANSCRIPTIONAL REGULATOR YBHD"/>
    <property type="match status" value="1"/>
</dbReference>
<evidence type="ECO:0000256" key="3">
    <source>
        <dbReference type="ARBA" id="ARBA00023125"/>
    </source>
</evidence>
<dbReference type="PANTHER" id="PTHR30419:SF2">
    <property type="entry name" value="LYSR FAMILY TRANSCRIPTIONAL REGULATOR"/>
    <property type="match status" value="1"/>
</dbReference>
<dbReference type="InterPro" id="IPR050950">
    <property type="entry name" value="HTH-type_LysR_regulators"/>
</dbReference>
<gene>
    <name evidence="6" type="ORF">KU392_09185</name>
</gene>
<evidence type="ECO:0000313" key="6">
    <source>
        <dbReference type="EMBL" id="MBV4397424.1"/>
    </source>
</evidence>
<evidence type="ECO:0000256" key="2">
    <source>
        <dbReference type="ARBA" id="ARBA00023015"/>
    </source>
</evidence>
<keyword evidence="3" id="KW-0238">DNA-binding</keyword>
<dbReference type="InterPro" id="IPR005119">
    <property type="entry name" value="LysR_subst-bd"/>
</dbReference>
<dbReference type="SUPFAM" id="SSF53850">
    <property type="entry name" value="Periplasmic binding protein-like II"/>
    <property type="match status" value="1"/>
</dbReference>
<sequence length="311" mass="34168">MLNLSRFDPHSLRVFLLAAQHSSLTKAAQGAHLTLSAASKRVSELEKQLNCTLFIRQPRGVTLTPAGHALVEHAQQVISTINRMAADMGDYAAGLRGQVRMWANTSAVIQFLPGDLARFSSQNPAIRLSLEEKLSHEIISALTQEKIDIGIFADNIPSGQVQKSLYRFDQLVLLVPSSHALRGSPPVYFRDVLHYDFVGLSDGSSLLVRMQEAALAAEKSLRLRVQVSSFDAICRMIEAGLGIGLLPRASVRPEILGTGLHAVDLLDSWAERTLWIGVRNEHSLTPDALRLYAFLKRARHASQNNESAPLP</sequence>
<evidence type="ECO:0000259" key="5">
    <source>
        <dbReference type="PROSITE" id="PS50931"/>
    </source>
</evidence>
<keyword evidence="4" id="KW-0804">Transcription</keyword>
<dbReference type="SUPFAM" id="SSF46785">
    <property type="entry name" value="Winged helix' DNA-binding domain"/>
    <property type="match status" value="1"/>
</dbReference>
<evidence type="ECO:0000313" key="7">
    <source>
        <dbReference type="Proteomes" id="UP000722165"/>
    </source>
</evidence>
<dbReference type="InterPro" id="IPR000847">
    <property type="entry name" value="LysR_HTH_N"/>
</dbReference>
<dbReference type="CDD" id="cd08421">
    <property type="entry name" value="PBP2_LTTR_like_1"/>
    <property type="match status" value="1"/>
</dbReference>
<dbReference type="EMBL" id="JAHSPR010000006">
    <property type="protein sequence ID" value="MBV4397424.1"/>
    <property type="molecule type" value="Genomic_DNA"/>
</dbReference>
<dbReference type="InterPro" id="IPR036388">
    <property type="entry name" value="WH-like_DNA-bd_sf"/>
</dbReference>
<dbReference type="PROSITE" id="PS50931">
    <property type="entry name" value="HTH_LYSR"/>
    <property type="match status" value="1"/>
</dbReference>
<reference evidence="6 7" key="1">
    <citation type="submission" date="2021-06" db="EMBL/GenBank/DDBJ databases">
        <authorList>
            <person name="Lu T."/>
            <person name="Wang Q."/>
            <person name="Han X."/>
        </authorList>
    </citation>
    <scope>NUCLEOTIDE SEQUENCE [LARGE SCALE GENOMIC DNA]</scope>
    <source>
        <strain evidence="6 7">LAM0050</strain>
    </source>
</reference>
<dbReference type="RefSeq" id="WP_169293956.1">
    <property type="nucleotide sequence ID" value="NZ_JAHSPR010000006.1"/>
</dbReference>
<evidence type="ECO:0000256" key="4">
    <source>
        <dbReference type="ARBA" id="ARBA00023163"/>
    </source>
</evidence>
<dbReference type="InterPro" id="IPR036390">
    <property type="entry name" value="WH_DNA-bd_sf"/>
</dbReference>
<accession>A0ABS6NP70</accession>
<keyword evidence="7" id="KW-1185">Reference proteome</keyword>
<keyword evidence="2" id="KW-0805">Transcription regulation</keyword>
<name>A0ABS6NP70_9BURK</name>
<dbReference type="Gene3D" id="3.40.190.10">
    <property type="entry name" value="Periplasmic binding protein-like II"/>
    <property type="match status" value="2"/>
</dbReference>
<evidence type="ECO:0000256" key="1">
    <source>
        <dbReference type="ARBA" id="ARBA00009437"/>
    </source>
</evidence>
<dbReference type="Gene3D" id="1.10.10.10">
    <property type="entry name" value="Winged helix-like DNA-binding domain superfamily/Winged helix DNA-binding domain"/>
    <property type="match status" value="1"/>
</dbReference>